<dbReference type="EMBL" id="MFQA01000042">
    <property type="protein sequence ID" value="OGH68433.1"/>
    <property type="molecule type" value="Genomic_DNA"/>
</dbReference>
<dbReference type="Gene3D" id="3.40.50.1000">
    <property type="entry name" value="HAD superfamily/HAD-like"/>
    <property type="match status" value="1"/>
</dbReference>
<proteinExistence type="predicted"/>
<evidence type="ECO:0000313" key="2">
    <source>
        <dbReference type="Proteomes" id="UP000176413"/>
    </source>
</evidence>
<dbReference type="InterPro" id="IPR023214">
    <property type="entry name" value="HAD_sf"/>
</dbReference>
<reference evidence="1 2" key="1">
    <citation type="journal article" date="2016" name="Nat. Commun.">
        <title>Thousands of microbial genomes shed light on interconnected biogeochemical processes in an aquifer system.</title>
        <authorList>
            <person name="Anantharaman K."/>
            <person name="Brown C.T."/>
            <person name="Hug L.A."/>
            <person name="Sharon I."/>
            <person name="Castelle C.J."/>
            <person name="Probst A.J."/>
            <person name="Thomas B.C."/>
            <person name="Singh A."/>
            <person name="Wilkins M.J."/>
            <person name="Karaoz U."/>
            <person name="Brodie E.L."/>
            <person name="Williams K.H."/>
            <person name="Hubbard S.S."/>
            <person name="Banfield J.F."/>
        </authorList>
    </citation>
    <scope>NUCLEOTIDE SEQUENCE [LARGE SCALE GENOMIC DNA]</scope>
</reference>
<protein>
    <recommendedName>
        <fullName evidence="3">FCP1 homology domain-containing protein</fullName>
    </recommendedName>
</protein>
<comment type="caution">
    <text evidence="1">The sequence shown here is derived from an EMBL/GenBank/DDBJ whole genome shotgun (WGS) entry which is preliminary data.</text>
</comment>
<dbReference type="SFLD" id="SFLDG01129">
    <property type="entry name" value="C1.5:_HAD__Beta-PGM__Phosphata"/>
    <property type="match status" value="1"/>
</dbReference>
<gene>
    <name evidence="1" type="ORF">A3D53_03370</name>
</gene>
<evidence type="ECO:0008006" key="3">
    <source>
        <dbReference type="Google" id="ProtNLM"/>
    </source>
</evidence>
<dbReference type="InterPro" id="IPR006439">
    <property type="entry name" value="HAD-SF_hydro_IA"/>
</dbReference>
<dbReference type="InterPro" id="IPR041492">
    <property type="entry name" value="HAD_2"/>
</dbReference>
<dbReference type="Pfam" id="PF13419">
    <property type="entry name" value="HAD_2"/>
    <property type="match status" value="1"/>
</dbReference>
<organism evidence="1 2">
    <name type="scientific">Candidatus Magasanikbacteria bacterium RIFCSPHIGHO2_02_FULL_45_10</name>
    <dbReference type="NCBI Taxonomy" id="1798679"/>
    <lineage>
        <taxon>Bacteria</taxon>
        <taxon>Candidatus Magasanikiibacteriota</taxon>
    </lineage>
</organism>
<dbReference type="SUPFAM" id="SSF56784">
    <property type="entry name" value="HAD-like"/>
    <property type="match status" value="1"/>
</dbReference>
<dbReference type="SFLD" id="SFLDS00003">
    <property type="entry name" value="Haloacid_Dehalogenase"/>
    <property type="match status" value="1"/>
</dbReference>
<dbReference type="PANTHER" id="PTHR43611">
    <property type="entry name" value="ALPHA-D-GLUCOSE 1-PHOSPHATE PHOSPHATASE"/>
    <property type="match status" value="1"/>
</dbReference>
<dbReference type="Proteomes" id="UP000176413">
    <property type="component" value="Unassembled WGS sequence"/>
</dbReference>
<dbReference type="AlphaFoldDB" id="A0A1F6MA79"/>
<evidence type="ECO:0000313" key="1">
    <source>
        <dbReference type="EMBL" id="OGH68433.1"/>
    </source>
</evidence>
<dbReference type="InterPro" id="IPR036412">
    <property type="entry name" value="HAD-like_sf"/>
</dbReference>
<accession>A0A1F6MA79</accession>
<name>A0A1F6MA79_9BACT</name>
<dbReference type="PANTHER" id="PTHR43611:SF3">
    <property type="entry name" value="FLAVIN MONONUCLEOTIDE HYDROLASE 1, CHLOROPLATIC"/>
    <property type="match status" value="1"/>
</dbReference>
<sequence length="195" mass="23040">MIKVVLFDLDGVLIKDPIFSTVYAAEFGIKQEDMLPFFSQEFIDCTSGEADLKNALRPYLKTWKWRGTVEELISYWLKHHQLIDVQILNLVKSVREQGIKVGLQTNQEKYRLHHIWNTLAFNKRFDYLYASCELKERKPHSGFFTKILQDLKPIESSEILFIDDSLHNIAVAKDFGFRTYFYANYEELKKFIETL</sequence>
<dbReference type="PRINTS" id="PR00413">
    <property type="entry name" value="HADHALOGNASE"/>
</dbReference>
<dbReference type="NCBIfam" id="TIGR01509">
    <property type="entry name" value="HAD-SF-IA-v3"/>
    <property type="match status" value="1"/>
</dbReference>